<dbReference type="HOGENOM" id="CLU_821727_0_0_1"/>
<reference evidence="4 5" key="1">
    <citation type="journal article" date="2012" name="FEMS Yeast Res.">
        <title>The genome sequence of the wine yeast VIN7 reveals an allotriploid hybrid genome with Saccharomyces cerevisiae and Saccharomyces kudriavzevii origins.</title>
        <authorList>
            <person name="Borneman A.R."/>
            <person name="Desany B.A."/>
            <person name="Riches D."/>
            <person name="Affourtit J.P."/>
            <person name="Forgan A.H."/>
            <person name="Pretorius I.S."/>
            <person name="Egholm M."/>
            <person name="Chambers P.J."/>
        </authorList>
    </citation>
    <scope>NUCLEOTIDE SEQUENCE [LARGE SCALE GENOMIC DNA]</scope>
    <source>
        <strain evidence="4 5">VIN7</strain>
    </source>
</reference>
<keyword evidence="2" id="KW-0443">Lipid metabolism</keyword>
<dbReference type="GO" id="GO:0016042">
    <property type="term" value="P:lipid catabolic process"/>
    <property type="evidence" value="ECO:0007669"/>
    <property type="project" value="UniProtKB-KW"/>
</dbReference>
<evidence type="ECO:0000256" key="2">
    <source>
        <dbReference type="ARBA" id="ARBA00022963"/>
    </source>
</evidence>
<dbReference type="PANTHER" id="PTHR12482">
    <property type="entry name" value="LIPASE ROG1-RELATED-RELATED"/>
    <property type="match status" value="1"/>
</dbReference>
<dbReference type="Proteomes" id="UP000009009">
    <property type="component" value="Unassembled WGS sequence"/>
</dbReference>
<evidence type="ECO:0000313" key="4">
    <source>
        <dbReference type="EMBL" id="EHN02919.1"/>
    </source>
</evidence>
<accession>H0GTE5</accession>
<evidence type="ECO:0000256" key="1">
    <source>
        <dbReference type="ARBA" id="ARBA00007920"/>
    </source>
</evidence>
<comment type="caution">
    <text evidence="4">The sequence shown here is derived from an EMBL/GenBank/DDBJ whole genome shotgun (WGS) entry which is preliminary data.</text>
</comment>
<proteinExistence type="inferred from homology"/>
<evidence type="ECO:0000259" key="3">
    <source>
        <dbReference type="Pfam" id="PF05057"/>
    </source>
</evidence>
<organism evidence="4 5">
    <name type="scientific">Saccharomyces cerevisiae x Saccharomyces kudriavzevii (strain VIN7)</name>
    <name type="common">Yeast</name>
    <dbReference type="NCBI Taxonomy" id="1095631"/>
    <lineage>
        <taxon>Eukaryota</taxon>
        <taxon>Fungi</taxon>
        <taxon>Dikarya</taxon>
        <taxon>Ascomycota</taxon>
        <taxon>Saccharomycotina</taxon>
        <taxon>Saccharomycetes</taxon>
        <taxon>Saccharomycetales</taxon>
        <taxon>Saccharomycetaceae</taxon>
        <taxon>Saccharomyces</taxon>
    </lineage>
</organism>
<gene>
    <name evidence="4" type="ORF">VIN7_6513</name>
</gene>
<sequence>MPYNILRMKNSLETSGSDGILLADERKTLRIGELYRYKFSVNKNVLKGQGLDVSQLYVRIKNEESSLLRPVYLAGPYSFYIDIRPHNYNENRKFPGKEAIPFIENLKPDERFKVKILLNKNSRVNDSSIYSWTIDIISQLAVTTIPRLEFTFRIGTTRKAVKKSGGRFVSTEGVSLEMWDTKSLWDLPPKFPNKPVHLVIVTHGIFSNIGCDMLYMKDKIEEMTFPMDEAVNPNIIVRGCMDNVGKSGHGIHCLGVRVGKYVLETVDELNKKYRVDRISFIGHSLGGPTQSMAVRYITVKRPSFFDPVKGVKPVNFITLASPFIGVIGDFPFYLSVPL</sequence>
<comment type="similarity">
    <text evidence="1">Belongs to the putative lipase ROG1 family.</text>
</comment>
<dbReference type="Pfam" id="PF05057">
    <property type="entry name" value="DUF676"/>
    <property type="match status" value="1"/>
</dbReference>
<protein>
    <submittedName>
        <fullName evidence="4">YDR444W-like protein</fullName>
    </submittedName>
</protein>
<dbReference type="GO" id="GO:0047372">
    <property type="term" value="F:monoacylglycerol lipase activity"/>
    <property type="evidence" value="ECO:0007669"/>
    <property type="project" value="TreeGrafter"/>
</dbReference>
<dbReference type="OrthoDB" id="5368485at2759"/>
<dbReference type="InterPro" id="IPR007751">
    <property type="entry name" value="DUF676_lipase-like"/>
</dbReference>
<evidence type="ECO:0000313" key="5">
    <source>
        <dbReference type="Proteomes" id="UP000009009"/>
    </source>
</evidence>
<keyword evidence="2" id="KW-0442">Lipid degradation</keyword>
<name>H0GTE5_SACCK</name>
<keyword evidence="5" id="KW-1185">Reference proteome</keyword>
<dbReference type="PANTHER" id="PTHR12482:SF20">
    <property type="entry name" value="LIPASE YDR444W-RELATED"/>
    <property type="match status" value="1"/>
</dbReference>
<dbReference type="InterPro" id="IPR029058">
    <property type="entry name" value="AB_hydrolase_fold"/>
</dbReference>
<dbReference type="EMBL" id="AGVY01000184">
    <property type="protein sequence ID" value="EHN02919.1"/>
    <property type="molecule type" value="Genomic_DNA"/>
</dbReference>
<dbReference type="Gene3D" id="3.40.50.1820">
    <property type="entry name" value="alpha/beta hydrolase"/>
    <property type="match status" value="1"/>
</dbReference>
<dbReference type="AlphaFoldDB" id="H0GTE5"/>
<feature type="domain" description="DUF676" evidence="3">
    <location>
        <begin position="193"/>
        <end position="332"/>
    </location>
</feature>
<dbReference type="InterPro" id="IPR044294">
    <property type="entry name" value="Lipase-like"/>
</dbReference>
<dbReference type="SUPFAM" id="SSF53474">
    <property type="entry name" value="alpha/beta-Hydrolases"/>
    <property type="match status" value="1"/>
</dbReference>
<dbReference type="PhylomeDB" id="H0GTE5"/>